<name>A0A6J4N3M0_9BACT</name>
<keyword evidence="1" id="KW-1133">Transmembrane helix</keyword>
<sequence length="170" mass="19005">MRKFVYQLHLWLGLLVSIPVLAWALSGFLYALPNTVEGNKIDVIDQSRVKIAPVDAINKAHELAGKTLPTTALTLLMRDGKPFYQAVGGMGMDSILIDAETGEVLITPEPKLATRFFRQAHFYYFAGAWQTTLLIVFSLLACLSAATGIYLNCIHWFGSKRNKPTRAFWE</sequence>
<accession>A0A6J4N3M0</accession>
<reference evidence="2" key="1">
    <citation type="submission" date="2020-02" db="EMBL/GenBank/DDBJ databases">
        <authorList>
            <person name="Meier V. D."/>
        </authorList>
    </citation>
    <scope>NUCLEOTIDE SEQUENCE</scope>
    <source>
        <strain evidence="2">AVDCRST_MAG74</strain>
    </source>
</reference>
<evidence type="ECO:0000313" key="2">
    <source>
        <dbReference type="EMBL" id="CAA9377022.1"/>
    </source>
</evidence>
<gene>
    <name evidence="2" type="ORF">AVDCRST_MAG74-58</name>
</gene>
<keyword evidence="1" id="KW-0812">Transmembrane</keyword>
<evidence type="ECO:0008006" key="3">
    <source>
        <dbReference type="Google" id="ProtNLM"/>
    </source>
</evidence>
<keyword evidence="1" id="KW-0472">Membrane</keyword>
<evidence type="ECO:0000256" key="1">
    <source>
        <dbReference type="SAM" id="Phobius"/>
    </source>
</evidence>
<dbReference type="Pfam" id="PF03929">
    <property type="entry name" value="PepSY_TM"/>
    <property type="match status" value="1"/>
</dbReference>
<feature type="transmembrane region" description="Helical" evidence="1">
    <location>
        <begin position="133"/>
        <end position="157"/>
    </location>
</feature>
<dbReference type="AlphaFoldDB" id="A0A6J4N3M0"/>
<organism evidence="2">
    <name type="scientific">uncultured Pyrinomonadaceae bacterium</name>
    <dbReference type="NCBI Taxonomy" id="2283094"/>
    <lineage>
        <taxon>Bacteria</taxon>
        <taxon>Pseudomonadati</taxon>
        <taxon>Acidobacteriota</taxon>
        <taxon>Blastocatellia</taxon>
        <taxon>Blastocatellales</taxon>
        <taxon>Pyrinomonadaceae</taxon>
        <taxon>environmental samples</taxon>
    </lineage>
</organism>
<dbReference type="PANTHER" id="PTHR34219:SF3">
    <property type="entry name" value="BLL7967 PROTEIN"/>
    <property type="match status" value="1"/>
</dbReference>
<dbReference type="PANTHER" id="PTHR34219">
    <property type="entry name" value="IRON-REGULATED INNER MEMBRANE PROTEIN-RELATED"/>
    <property type="match status" value="1"/>
</dbReference>
<feature type="transmembrane region" description="Helical" evidence="1">
    <location>
        <begin position="12"/>
        <end position="32"/>
    </location>
</feature>
<protein>
    <recommendedName>
        <fullName evidence="3">PepSY domain-containing protein</fullName>
    </recommendedName>
</protein>
<proteinExistence type="predicted"/>
<dbReference type="EMBL" id="CADCUR010000007">
    <property type="protein sequence ID" value="CAA9377022.1"/>
    <property type="molecule type" value="Genomic_DNA"/>
</dbReference>
<dbReference type="InterPro" id="IPR005625">
    <property type="entry name" value="PepSY-ass_TM"/>
</dbReference>